<dbReference type="HOGENOM" id="CLU_028647_0_1_1"/>
<dbReference type="AlphaFoldDB" id="M1DEL4"/>
<dbReference type="Proteomes" id="UP000011115">
    <property type="component" value="Unassembled WGS sequence"/>
</dbReference>
<feature type="domain" description="Putative plant transposon protein" evidence="2">
    <location>
        <begin position="41"/>
        <end position="117"/>
    </location>
</feature>
<dbReference type="InParanoid" id="M1DEL4"/>
<proteinExistence type="predicted"/>
<reference evidence="4" key="1">
    <citation type="journal article" date="2011" name="Nature">
        <title>Genome sequence and analysis of the tuber crop potato.</title>
        <authorList>
            <consortium name="The Potato Genome Sequencing Consortium"/>
        </authorList>
    </citation>
    <scope>NUCLEOTIDE SEQUENCE [LARGE SCALE GENOMIC DNA]</scope>
    <source>
        <strain evidence="4">cv. DM1-3 516 R44</strain>
    </source>
</reference>
<organism evidence="3 4">
    <name type="scientific">Solanum tuberosum</name>
    <name type="common">Potato</name>
    <dbReference type="NCBI Taxonomy" id="4113"/>
    <lineage>
        <taxon>Eukaryota</taxon>
        <taxon>Viridiplantae</taxon>
        <taxon>Streptophyta</taxon>
        <taxon>Embryophyta</taxon>
        <taxon>Tracheophyta</taxon>
        <taxon>Spermatophyta</taxon>
        <taxon>Magnoliopsida</taxon>
        <taxon>eudicotyledons</taxon>
        <taxon>Gunneridae</taxon>
        <taxon>Pentapetalae</taxon>
        <taxon>asterids</taxon>
        <taxon>lamiids</taxon>
        <taxon>Solanales</taxon>
        <taxon>Solanaceae</taxon>
        <taxon>Solanoideae</taxon>
        <taxon>Solaneae</taxon>
        <taxon>Solanum</taxon>
    </lineage>
</organism>
<dbReference type="EnsemblPlants" id="PGSC0003DMT400087808">
    <property type="protein sequence ID" value="PGSC0003DMT400087808"/>
    <property type="gene ID" value="PGSC0003DMG400037379"/>
</dbReference>
<keyword evidence="4" id="KW-1185">Reference proteome</keyword>
<evidence type="ECO:0000259" key="2">
    <source>
        <dbReference type="Pfam" id="PF20167"/>
    </source>
</evidence>
<dbReference type="InterPro" id="IPR046796">
    <property type="entry name" value="Transposase_32_dom"/>
</dbReference>
<evidence type="ECO:0000313" key="3">
    <source>
        <dbReference type="EnsemblPlants" id="PGSC0003DMT400087808"/>
    </source>
</evidence>
<feature type="region of interest" description="Disordered" evidence="1">
    <location>
        <begin position="327"/>
        <end position="349"/>
    </location>
</feature>
<feature type="compositionally biased region" description="Polar residues" evidence="1">
    <location>
        <begin position="184"/>
        <end position="199"/>
    </location>
</feature>
<protein>
    <submittedName>
        <fullName evidence="3">Integrase core domain containing protein</fullName>
    </submittedName>
</protein>
<accession>M1DEL4</accession>
<evidence type="ECO:0000256" key="1">
    <source>
        <dbReference type="SAM" id="MobiDB-lite"/>
    </source>
</evidence>
<dbReference type="PaxDb" id="4113-PGSC0003DMT400087808"/>
<dbReference type="Gramene" id="PGSC0003DMT400087808">
    <property type="protein sequence ID" value="PGSC0003DMT400087808"/>
    <property type="gene ID" value="PGSC0003DMG400037379"/>
</dbReference>
<feature type="region of interest" description="Disordered" evidence="1">
    <location>
        <begin position="1"/>
        <end position="34"/>
    </location>
</feature>
<evidence type="ECO:0000313" key="4">
    <source>
        <dbReference type="Proteomes" id="UP000011115"/>
    </source>
</evidence>
<name>M1DEL4_SOLTU</name>
<feature type="region of interest" description="Disordered" evidence="1">
    <location>
        <begin position="166"/>
        <end position="200"/>
    </location>
</feature>
<dbReference type="Pfam" id="PF20167">
    <property type="entry name" value="Transposase_32"/>
    <property type="match status" value="1"/>
</dbReference>
<sequence>MVATCAGVTSKNLQKRSVQRSTDPINGHHSGLKHQESHSHICGYVFWLLVRNWVSPTKADNALTWDRTVIVATLVVGVETDFPRMIIVEIHEKALKASTTYHFPCLIFMLCKDSGVPIWHCDKLIRATGTLDIGLIRDRASVAAPRRETQVDIPPLGVDLVDDVEQMQGDDPAPPSHTDDAPASPSQATNRAPSSSRVTPPSGVAVLPLVCVPKLEAQIPTLLHHVKPWMQKSIVESEVRMDRRMETIIEQKVQAIHNGPNAFKFRVLARPDPVTNLSSIRTELDSLQANLDAIITPPIDKPEYAPTALANDTVFDALFSDDIAQPEPTRARGKRHHSSHISDTTEDARARKWECQQNEQARRASIINEELRQQRARESIIGASSARPTTEIMTAVGDDVSTTDSAVRLTNSTTDGVVIDDVGLTEVDPSVVLAGSGKPDLPVC</sequence>
<reference evidence="3" key="2">
    <citation type="submission" date="2015-06" db="UniProtKB">
        <authorList>
            <consortium name="EnsemblPlants"/>
        </authorList>
    </citation>
    <scope>IDENTIFICATION</scope>
    <source>
        <strain evidence="3">DM1-3 516 R44</strain>
    </source>
</reference>